<accession>A0ABN7ADG8</accession>
<gene>
    <name evidence="2" type="ORF">NTJ_03150</name>
</gene>
<evidence type="ECO:0008006" key="4">
    <source>
        <dbReference type="Google" id="ProtNLM"/>
    </source>
</evidence>
<keyword evidence="3" id="KW-1185">Reference proteome</keyword>
<evidence type="ECO:0000313" key="2">
    <source>
        <dbReference type="EMBL" id="BES90341.1"/>
    </source>
</evidence>
<feature type="compositionally biased region" description="Low complexity" evidence="1">
    <location>
        <begin position="13"/>
        <end position="31"/>
    </location>
</feature>
<proteinExistence type="predicted"/>
<protein>
    <recommendedName>
        <fullName evidence="4">Carbohydrate kinase FGGY N-terminal domain-containing protein</fullName>
    </recommendedName>
</protein>
<feature type="region of interest" description="Disordered" evidence="1">
    <location>
        <begin position="1"/>
        <end position="37"/>
    </location>
</feature>
<dbReference type="Proteomes" id="UP001307889">
    <property type="component" value="Chromosome 2"/>
</dbReference>
<evidence type="ECO:0000313" key="3">
    <source>
        <dbReference type="Proteomes" id="UP001307889"/>
    </source>
</evidence>
<name>A0ABN7ADG8_9HEMI</name>
<dbReference type="EMBL" id="AP028910">
    <property type="protein sequence ID" value="BES90341.1"/>
    <property type="molecule type" value="Genomic_DNA"/>
</dbReference>
<sequence length="68" mass="7042">MDEGQQAASPPYTALLSAFTPPTPPLTSSFPSPSPCDPSPFTGNAATSCLIACDIRGKNIKVAIKTDF</sequence>
<reference evidence="2 3" key="1">
    <citation type="submission" date="2023-09" db="EMBL/GenBank/DDBJ databases">
        <title>Nesidiocoris tenuis whole genome shotgun sequence.</title>
        <authorList>
            <person name="Shibata T."/>
            <person name="Shimoda M."/>
            <person name="Kobayashi T."/>
            <person name="Uehara T."/>
        </authorList>
    </citation>
    <scope>NUCLEOTIDE SEQUENCE [LARGE SCALE GENOMIC DNA]</scope>
    <source>
        <strain evidence="2 3">Japan</strain>
    </source>
</reference>
<evidence type="ECO:0000256" key="1">
    <source>
        <dbReference type="SAM" id="MobiDB-lite"/>
    </source>
</evidence>
<organism evidence="2 3">
    <name type="scientific">Nesidiocoris tenuis</name>
    <dbReference type="NCBI Taxonomy" id="355587"/>
    <lineage>
        <taxon>Eukaryota</taxon>
        <taxon>Metazoa</taxon>
        <taxon>Ecdysozoa</taxon>
        <taxon>Arthropoda</taxon>
        <taxon>Hexapoda</taxon>
        <taxon>Insecta</taxon>
        <taxon>Pterygota</taxon>
        <taxon>Neoptera</taxon>
        <taxon>Paraneoptera</taxon>
        <taxon>Hemiptera</taxon>
        <taxon>Heteroptera</taxon>
        <taxon>Panheteroptera</taxon>
        <taxon>Cimicomorpha</taxon>
        <taxon>Miridae</taxon>
        <taxon>Dicyphina</taxon>
        <taxon>Nesidiocoris</taxon>
    </lineage>
</organism>